<protein>
    <submittedName>
        <fullName evidence="1">Jg7677 protein</fullName>
    </submittedName>
</protein>
<evidence type="ECO:0000313" key="2">
    <source>
        <dbReference type="Proteomes" id="UP000838756"/>
    </source>
</evidence>
<name>A0A8S4S2R0_9NEOP</name>
<reference evidence="1" key="1">
    <citation type="submission" date="2022-03" db="EMBL/GenBank/DDBJ databases">
        <authorList>
            <person name="Lindestad O."/>
        </authorList>
    </citation>
    <scope>NUCLEOTIDE SEQUENCE</scope>
</reference>
<evidence type="ECO:0000313" key="1">
    <source>
        <dbReference type="EMBL" id="CAH2244525.1"/>
    </source>
</evidence>
<dbReference type="OrthoDB" id="616263at2759"/>
<accession>A0A8S4S2R0</accession>
<sequence>MIIRNAHRNRCILASQPNLGPSECSAGVVHYSFLKSGGLRFRKMSATANHDRKASCQTTEAGQSLLATAASGHARPQTEHQTATNPEELALECLRHLPYSNLAPIDYNFFRNLDNFCKGIMGQS</sequence>
<dbReference type="Proteomes" id="UP000838756">
    <property type="component" value="Unassembled WGS sequence"/>
</dbReference>
<dbReference type="EMBL" id="CAKXAJ010025832">
    <property type="protein sequence ID" value="CAH2244525.1"/>
    <property type="molecule type" value="Genomic_DNA"/>
</dbReference>
<dbReference type="AlphaFoldDB" id="A0A8S4S2R0"/>
<comment type="caution">
    <text evidence="1">The sequence shown here is derived from an EMBL/GenBank/DDBJ whole genome shotgun (WGS) entry which is preliminary data.</text>
</comment>
<gene>
    <name evidence="1" type="primary">jg7677</name>
    <name evidence="1" type="ORF">PAEG_LOCUS20463</name>
</gene>
<proteinExistence type="predicted"/>
<keyword evidence="2" id="KW-1185">Reference proteome</keyword>
<organism evidence="1 2">
    <name type="scientific">Pararge aegeria aegeria</name>
    <dbReference type="NCBI Taxonomy" id="348720"/>
    <lineage>
        <taxon>Eukaryota</taxon>
        <taxon>Metazoa</taxon>
        <taxon>Ecdysozoa</taxon>
        <taxon>Arthropoda</taxon>
        <taxon>Hexapoda</taxon>
        <taxon>Insecta</taxon>
        <taxon>Pterygota</taxon>
        <taxon>Neoptera</taxon>
        <taxon>Endopterygota</taxon>
        <taxon>Lepidoptera</taxon>
        <taxon>Glossata</taxon>
        <taxon>Ditrysia</taxon>
        <taxon>Papilionoidea</taxon>
        <taxon>Nymphalidae</taxon>
        <taxon>Satyrinae</taxon>
        <taxon>Satyrini</taxon>
        <taxon>Parargina</taxon>
        <taxon>Pararge</taxon>
    </lineage>
</organism>